<evidence type="ECO:0000256" key="1">
    <source>
        <dbReference type="SAM" id="MobiDB-lite"/>
    </source>
</evidence>
<dbReference type="Proteomes" id="UP000189670">
    <property type="component" value="Unassembled WGS sequence"/>
</dbReference>
<accession>A0A1V1P8A6</accession>
<dbReference type="AlphaFoldDB" id="A0A1V1P8A6"/>
<sequence length="122" mass="13912">MATINDVVLIYFEDNPVAFARIEDIVADYKPDWYHVTLLMLQLPLQTVTWILRDIYIEGDTFTMGGKRMRLEKVKAPPPQSTSDEEEATVVNNPDDKQRASSKKASKGSKSKVVSLQDRMKH</sequence>
<name>A0A1V1P8A6_9BACT</name>
<reference evidence="3" key="1">
    <citation type="submission" date="2012-11" db="EMBL/GenBank/DDBJ databases">
        <authorList>
            <person name="Lucero-Rivera Y.E."/>
            <person name="Tovar-Ramirez D."/>
        </authorList>
    </citation>
    <scope>NUCLEOTIDE SEQUENCE [LARGE SCALE GENOMIC DNA]</scope>
    <source>
        <strain evidence="3">Araruama</strain>
    </source>
</reference>
<evidence type="ECO:0000313" key="3">
    <source>
        <dbReference type="Proteomes" id="UP000189670"/>
    </source>
</evidence>
<dbReference type="EMBL" id="ATBP01000317">
    <property type="protein sequence ID" value="ETR71117.1"/>
    <property type="molecule type" value="Genomic_DNA"/>
</dbReference>
<feature type="compositionally biased region" description="Basic residues" evidence="1">
    <location>
        <begin position="100"/>
        <end position="110"/>
    </location>
</feature>
<gene>
    <name evidence="2" type="ORF">OMM_08319</name>
</gene>
<proteinExistence type="predicted"/>
<organism evidence="2 3">
    <name type="scientific">Candidatus Magnetoglobus multicellularis str. Araruama</name>
    <dbReference type="NCBI Taxonomy" id="890399"/>
    <lineage>
        <taxon>Bacteria</taxon>
        <taxon>Pseudomonadati</taxon>
        <taxon>Thermodesulfobacteriota</taxon>
        <taxon>Desulfobacteria</taxon>
        <taxon>Desulfobacterales</taxon>
        <taxon>Desulfobacteraceae</taxon>
        <taxon>Candidatus Magnetoglobus</taxon>
    </lineage>
</organism>
<evidence type="ECO:0000313" key="2">
    <source>
        <dbReference type="EMBL" id="ETR71117.1"/>
    </source>
</evidence>
<protein>
    <submittedName>
        <fullName evidence="2">Uncharacterized protein</fullName>
    </submittedName>
</protein>
<feature type="region of interest" description="Disordered" evidence="1">
    <location>
        <begin position="68"/>
        <end position="122"/>
    </location>
</feature>
<comment type="caution">
    <text evidence="2">The sequence shown here is derived from an EMBL/GenBank/DDBJ whole genome shotgun (WGS) entry which is preliminary data.</text>
</comment>